<evidence type="ECO:0000313" key="1">
    <source>
        <dbReference type="EMBL" id="TRY71878.1"/>
    </source>
</evidence>
<proteinExistence type="predicted"/>
<dbReference type="EMBL" id="VCGU01000008">
    <property type="protein sequence ID" value="TRY71878.1"/>
    <property type="molecule type" value="Genomic_DNA"/>
</dbReference>
<reference evidence="1 2" key="1">
    <citation type="journal article" date="2018" name="Nat. Ecol. Evol.">
        <title>Genomic signatures of mitonuclear coevolution across populations of Tigriopus californicus.</title>
        <authorList>
            <person name="Barreto F.S."/>
            <person name="Watson E.T."/>
            <person name="Lima T.G."/>
            <person name="Willett C.S."/>
            <person name="Edmands S."/>
            <person name="Li W."/>
            <person name="Burton R.S."/>
        </authorList>
    </citation>
    <scope>NUCLEOTIDE SEQUENCE [LARGE SCALE GENOMIC DNA]</scope>
    <source>
        <strain evidence="1 2">San Diego</strain>
    </source>
</reference>
<organism evidence="1 2">
    <name type="scientific">Tigriopus californicus</name>
    <name type="common">Marine copepod</name>
    <dbReference type="NCBI Taxonomy" id="6832"/>
    <lineage>
        <taxon>Eukaryota</taxon>
        <taxon>Metazoa</taxon>
        <taxon>Ecdysozoa</taxon>
        <taxon>Arthropoda</taxon>
        <taxon>Crustacea</taxon>
        <taxon>Multicrustacea</taxon>
        <taxon>Hexanauplia</taxon>
        <taxon>Copepoda</taxon>
        <taxon>Harpacticoida</taxon>
        <taxon>Harpacticidae</taxon>
        <taxon>Tigriopus</taxon>
    </lineage>
</organism>
<sequence length="260" mass="29787">MVVKKLCENDVLEQYLLIANDFPCNRVLCQIRCSKCPPSNICGHTFVCNCPNYAREGNCKHLHLVAMELVCPSPHPDHDYCGTTNTLDPYDVSEEQLVEISDEVKTCVDFEDADPPENGMECVVERTKEEVLQSEGSEKAFFLKLESVWSKVLLRLSEPNIPLGVREAKLKTILTLVENEDKIPLTIFPKLDGKRKRERVPSLFPKNPKKCKKEMIQCKPASLRKELLEQCVKAPLNEVCWMYRTCYLSINKTFYNVPET</sequence>
<dbReference type="Proteomes" id="UP000318571">
    <property type="component" value="Chromosome 7"/>
</dbReference>
<evidence type="ECO:0000313" key="2">
    <source>
        <dbReference type="Proteomes" id="UP000318571"/>
    </source>
</evidence>
<name>A0A553P2E9_TIGCA</name>
<dbReference type="AlphaFoldDB" id="A0A553P2E9"/>
<gene>
    <name evidence="1" type="ORF">TCAL_10514</name>
</gene>
<comment type="caution">
    <text evidence="1">The sequence shown here is derived from an EMBL/GenBank/DDBJ whole genome shotgun (WGS) entry which is preliminary data.</text>
</comment>
<evidence type="ECO:0008006" key="3">
    <source>
        <dbReference type="Google" id="ProtNLM"/>
    </source>
</evidence>
<accession>A0A553P2E9</accession>
<keyword evidence="2" id="KW-1185">Reference proteome</keyword>
<protein>
    <recommendedName>
        <fullName evidence="3">SWIM-type domain-containing protein</fullName>
    </recommendedName>
</protein>